<gene>
    <name evidence="2" type="ORF">GENT5_07430</name>
</gene>
<keyword evidence="3" id="KW-1185">Reference proteome</keyword>
<evidence type="ECO:0000313" key="2">
    <source>
        <dbReference type="EMBL" id="BDB54438.1"/>
    </source>
</evidence>
<accession>A0ABN6KYI9</accession>
<sequence>MKKGVVVLMLCLVSLLGEAQTGIGTTTPSPSAKLEVASTNQGFLPPRIALTATNAASPVTSPATGLLVFNTATTGTAPTNVAPGYYYWNGTAWVAILSNVTTSSISGNGTTTTLTNFGAEVNAQSGTSYTLATTDNGKIISCTSNSAVTITVPALNIGFNCLIVQRGTGQVTLSVSGSTINNRYNFTKTAGQHAIMSLVSVASGVFVSSGDMSN</sequence>
<reference evidence="2 3" key="1">
    <citation type="journal article" date="2022" name="Int. J. Syst. Evol. Microbiol.">
        <title>Flavobacterium ammonificans sp. nov. and Flavobacterium ammoniigenes sp. nov., ammonifying bacteria isolated from surface river water.</title>
        <authorList>
            <person name="Watanabe K."/>
            <person name="Kitamura T."/>
            <person name="Ogata Y."/>
            <person name="Shindo C."/>
            <person name="Suda W."/>
        </authorList>
    </citation>
    <scope>NUCLEOTIDE SEQUENCE [LARGE SCALE GENOMIC DNA]</scope>
    <source>
        <strain evidence="2 3">GENT5</strain>
    </source>
</reference>
<feature type="chain" id="PRO_5046137444" evidence="1">
    <location>
        <begin position="20"/>
        <end position="214"/>
    </location>
</feature>
<proteinExistence type="predicted"/>
<reference evidence="2 3" key="2">
    <citation type="journal article" date="2022" name="Microorganisms">
        <title>Complete Genome Sequences of Two Flavobacterium ammonificans Strains and a Flavobacterium ammoniigenes Strain of Ammonifying Bacterioplankton Isolated from Surface River Water.</title>
        <authorList>
            <person name="Suda W."/>
            <person name="Ogata Y."/>
            <person name="Shindo C."/>
            <person name="Watanabe K."/>
        </authorList>
    </citation>
    <scope>NUCLEOTIDE SEQUENCE [LARGE SCALE GENOMIC DNA]</scope>
    <source>
        <strain evidence="2 3">GENT5</strain>
    </source>
</reference>
<protein>
    <submittedName>
        <fullName evidence="2">Uncharacterized protein</fullName>
    </submittedName>
</protein>
<dbReference type="Proteomes" id="UP001319867">
    <property type="component" value="Chromosome"/>
</dbReference>
<name>A0ABN6KYI9_9FLAO</name>
<dbReference type="RefSeq" id="WP_229318175.1">
    <property type="nucleotide sequence ID" value="NZ_AP025184.1"/>
</dbReference>
<dbReference type="EMBL" id="AP025184">
    <property type="protein sequence ID" value="BDB54438.1"/>
    <property type="molecule type" value="Genomic_DNA"/>
</dbReference>
<evidence type="ECO:0000256" key="1">
    <source>
        <dbReference type="SAM" id="SignalP"/>
    </source>
</evidence>
<organism evidence="2 3">
    <name type="scientific">Flavobacterium ammoniigenes</name>
    <dbReference type="NCBI Taxonomy" id="1751095"/>
    <lineage>
        <taxon>Bacteria</taxon>
        <taxon>Pseudomonadati</taxon>
        <taxon>Bacteroidota</taxon>
        <taxon>Flavobacteriia</taxon>
        <taxon>Flavobacteriales</taxon>
        <taxon>Flavobacteriaceae</taxon>
        <taxon>Flavobacterium</taxon>
    </lineage>
</organism>
<keyword evidence="1" id="KW-0732">Signal</keyword>
<feature type="signal peptide" evidence="1">
    <location>
        <begin position="1"/>
        <end position="19"/>
    </location>
</feature>
<evidence type="ECO:0000313" key="3">
    <source>
        <dbReference type="Proteomes" id="UP001319867"/>
    </source>
</evidence>